<dbReference type="RefSeq" id="WP_034680454.1">
    <property type="nucleotide sequence ID" value="NZ_CP023049.2"/>
</dbReference>
<dbReference type="STRING" id="558152.IQ37_00355"/>
<dbReference type="Proteomes" id="UP000028709">
    <property type="component" value="Unassembled WGS sequence"/>
</dbReference>
<gene>
    <name evidence="2" type="ORF">IQ37_00355</name>
</gene>
<dbReference type="InterPro" id="IPR036291">
    <property type="entry name" value="NAD(P)-bd_dom_sf"/>
</dbReference>
<keyword evidence="3" id="KW-1185">Reference proteome</keyword>
<dbReference type="Pfam" id="PF01370">
    <property type="entry name" value="Epimerase"/>
    <property type="match status" value="1"/>
</dbReference>
<dbReference type="eggNOG" id="COG0451">
    <property type="taxonomic scope" value="Bacteria"/>
</dbReference>
<dbReference type="KEGG" id="cpip:CJF12_12760"/>
<accession>A0A086BMV4</accession>
<name>A0A086BMV4_9FLAO</name>
<comment type="caution">
    <text evidence="2">The sequence shown here is derived from an EMBL/GenBank/DDBJ whole genome shotgun (WGS) entry which is preliminary data.</text>
</comment>
<reference evidence="2 3" key="1">
    <citation type="submission" date="2014-07" db="EMBL/GenBank/DDBJ databases">
        <title>Genome of Chryseobacterium piperi CTM.</title>
        <authorList>
            <person name="Pipes S.E."/>
            <person name="Stropko S.J."/>
            <person name="Newman J.D."/>
        </authorList>
    </citation>
    <scope>NUCLEOTIDE SEQUENCE [LARGE SCALE GENOMIC DNA]</scope>
    <source>
        <strain evidence="2 3">CTM</strain>
    </source>
</reference>
<dbReference type="AlphaFoldDB" id="A0A086BMV4"/>
<dbReference type="EMBL" id="JPRJ01000001">
    <property type="protein sequence ID" value="KFF30268.1"/>
    <property type="molecule type" value="Genomic_DNA"/>
</dbReference>
<dbReference type="OrthoDB" id="1247029at2"/>
<evidence type="ECO:0000313" key="2">
    <source>
        <dbReference type="EMBL" id="KFF30268.1"/>
    </source>
</evidence>
<protein>
    <submittedName>
        <fullName evidence="2">NAD-dependent epimerase</fullName>
    </submittedName>
</protein>
<dbReference type="InterPro" id="IPR001509">
    <property type="entry name" value="Epimerase_deHydtase"/>
</dbReference>
<organism evidence="2 3">
    <name type="scientific">Chryseobacterium piperi</name>
    <dbReference type="NCBI Taxonomy" id="558152"/>
    <lineage>
        <taxon>Bacteria</taxon>
        <taxon>Pseudomonadati</taxon>
        <taxon>Bacteroidota</taxon>
        <taxon>Flavobacteriia</taxon>
        <taxon>Flavobacteriales</taxon>
        <taxon>Weeksellaceae</taxon>
        <taxon>Chryseobacterium group</taxon>
        <taxon>Chryseobacterium</taxon>
    </lineage>
</organism>
<sequence>MIIGNGLIASLFANNDKENCIFFASGVSNSLETSDEAFLREEYLIKSTITKAPDKIFIYFSTCSIYDSSKTESQYVLHKLKMEQLIKSSCEKFLILRVSNAVGNGGNPNLLMNYLIRSVNNNETINVHTKATRNLIDAEDIRNITFQLIERHERNKIINVAYIQNYAIIEILEIIERFYNKKIKLNLIKDGSGYDINVPDVEEYFKKNRLADKESYLCRILEKYYPLRDTIIE</sequence>
<proteinExistence type="predicted"/>
<dbReference type="Gene3D" id="3.40.50.720">
    <property type="entry name" value="NAD(P)-binding Rossmann-like Domain"/>
    <property type="match status" value="1"/>
</dbReference>
<evidence type="ECO:0000313" key="3">
    <source>
        <dbReference type="Proteomes" id="UP000028709"/>
    </source>
</evidence>
<dbReference type="SUPFAM" id="SSF51735">
    <property type="entry name" value="NAD(P)-binding Rossmann-fold domains"/>
    <property type="match status" value="1"/>
</dbReference>
<feature type="domain" description="NAD-dependent epimerase/dehydratase" evidence="1">
    <location>
        <begin position="48"/>
        <end position="161"/>
    </location>
</feature>
<evidence type="ECO:0000259" key="1">
    <source>
        <dbReference type="Pfam" id="PF01370"/>
    </source>
</evidence>